<protein>
    <submittedName>
        <fullName evidence="1">Uncharacterized protein</fullName>
    </submittedName>
</protein>
<name>A0A813S413_9BILA</name>
<reference evidence="1" key="1">
    <citation type="submission" date="2021-02" db="EMBL/GenBank/DDBJ databases">
        <authorList>
            <person name="Nowell W R."/>
        </authorList>
    </citation>
    <scope>NUCLEOTIDE SEQUENCE</scope>
    <source>
        <strain evidence="1">Ploen Becks lab</strain>
    </source>
</reference>
<dbReference type="Proteomes" id="UP000663879">
    <property type="component" value="Unassembled WGS sequence"/>
</dbReference>
<evidence type="ECO:0000313" key="1">
    <source>
        <dbReference type="EMBL" id="CAF0790904.1"/>
    </source>
</evidence>
<organism evidence="1 2">
    <name type="scientific">Brachionus calyciflorus</name>
    <dbReference type="NCBI Taxonomy" id="104777"/>
    <lineage>
        <taxon>Eukaryota</taxon>
        <taxon>Metazoa</taxon>
        <taxon>Spiralia</taxon>
        <taxon>Gnathifera</taxon>
        <taxon>Rotifera</taxon>
        <taxon>Eurotatoria</taxon>
        <taxon>Monogononta</taxon>
        <taxon>Pseudotrocha</taxon>
        <taxon>Ploima</taxon>
        <taxon>Brachionidae</taxon>
        <taxon>Brachionus</taxon>
    </lineage>
</organism>
<sequence>MPKKTIKALRNKKKTTSLDNSINDAEPIFNSTVVQSVSNMPNKITTNGGCSNQTNCLTVCQNDPTSSWKNWKAFSSPPGYACTNSPLESFNATIKRDFTHRCKLGIFAFIGKSMDIIRYYSIDGQKFSMTPKPTSSAIKLGKSMASWENFKKIYERTYLYKDCYKTNYLTKNYRVTLLVSANASGEHKPMDQGPNSVLKRKYKTKLLKSLVIADIPENLPAEHLQSSWHKLNLNLKISVPIEENDLVPIGDNLRDFRLGFNDLYLSEWLSSENNDPGYREESDEEDKLLEQSISNSNSIVMCDELSKYCLSNKIDAEPFLSQIRSIASAN</sequence>
<keyword evidence="2" id="KW-1185">Reference proteome</keyword>
<evidence type="ECO:0000313" key="2">
    <source>
        <dbReference type="Proteomes" id="UP000663879"/>
    </source>
</evidence>
<dbReference type="AlphaFoldDB" id="A0A813S413"/>
<comment type="caution">
    <text evidence="1">The sequence shown here is derived from an EMBL/GenBank/DDBJ whole genome shotgun (WGS) entry which is preliminary data.</text>
</comment>
<accession>A0A813S413</accession>
<gene>
    <name evidence="1" type="ORF">OXX778_LOCUS5963</name>
</gene>
<dbReference type="EMBL" id="CAJNOC010000679">
    <property type="protein sequence ID" value="CAF0790904.1"/>
    <property type="molecule type" value="Genomic_DNA"/>
</dbReference>
<proteinExistence type="predicted"/>